<accession>E3CUP1</accession>
<dbReference type="PaxDb" id="584708-Apau_0692"/>
<dbReference type="Proteomes" id="UP000005096">
    <property type="component" value="Chromosome"/>
</dbReference>
<proteinExistence type="predicted"/>
<evidence type="ECO:0000313" key="1">
    <source>
        <dbReference type="EMBL" id="EFQ23121.1"/>
    </source>
</evidence>
<protein>
    <submittedName>
        <fullName evidence="1">Uncharacterized protein</fullName>
    </submittedName>
</protein>
<reference evidence="1 2" key="1">
    <citation type="journal article" date="2010" name="Stand. Genomic Sci.">
        <title>Non-contiguous finished genome sequence of Aminomonas paucivorans type strain (GLU-3).</title>
        <authorList>
            <person name="Pitluck S."/>
            <person name="Yasawong M."/>
            <person name="Held B."/>
            <person name="Lapidus A."/>
            <person name="Nolan M."/>
            <person name="Copeland A."/>
            <person name="Lucas S."/>
            <person name="Del Rio T.G."/>
            <person name="Tice H."/>
            <person name="Cheng J.F."/>
            <person name="Chertkov O."/>
            <person name="Goodwin L."/>
            <person name="Tapia R."/>
            <person name="Han C."/>
            <person name="Liolios K."/>
            <person name="Ivanova N."/>
            <person name="Mavromatis K."/>
            <person name="Ovchinnikova G."/>
            <person name="Pati A."/>
            <person name="Chen A."/>
            <person name="Palaniappan K."/>
            <person name="Land M."/>
            <person name="Hauser L."/>
            <person name="Chang Y.J."/>
            <person name="Jeffries C.D."/>
            <person name="Pukall R."/>
            <person name="Spring S."/>
            <person name="Rohde M."/>
            <person name="Sikorski J."/>
            <person name="Goker M."/>
            <person name="Woyke T."/>
            <person name="Bristow J."/>
            <person name="Eisen J.A."/>
            <person name="Markowitz V."/>
            <person name="Hugenholtz P."/>
            <person name="Kyrpides N.C."/>
            <person name="Klenk H.P."/>
        </authorList>
    </citation>
    <scope>NUCLEOTIDE SEQUENCE [LARGE SCALE GENOMIC DNA]</scope>
    <source>
        <strain evidence="1 2">DSM 12260</strain>
    </source>
</reference>
<name>E3CUP1_9BACT</name>
<dbReference type="EMBL" id="CM001022">
    <property type="protein sequence ID" value="EFQ23121.1"/>
    <property type="molecule type" value="Genomic_DNA"/>
</dbReference>
<dbReference type="STRING" id="584708.Apau_0692"/>
<dbReference type="AlphaFoldDB" id="E3CUP1"/>
<keyword evidence="2" id="KW-1185">Reference proteome</keyword>
<sequence>MPRRFALFLGGYTGPCWQVVSPRRFPGELRYEMRQEEEVTRRVVPSTEEWHAFWADLDRLGVWKWRREYFLPLLDGTQWSVKLRTQDGRWCHSFGSNAFPPHGEGPEPCGAFPSFCGSVRRLLGGLPFGFRDVAEDLADSARRFIPEKERHPRGNEGALYVYEDEEWDAGSLRLLWNRRNR</sequence>
<dbReference type="HOGENOM" id="CLU_1486105_0_0_0"/>
<gene>
    <name evidence="1" type="ORF">Apau_0692</name>
</gene>
<organism evidence="1 2">
    <name type="scientific">Aminomonas paucivorans DSM 12260</name>
    <dbReference type="NCBI Taxonomy" id="584708"/>
    <lineage>
        <taxon>Bacteria</taxon>
        <taxon>Thermotogati</taxon>
        <taxon>Synergistota</taxon>
        <taxon>Synergistia</taxon>
        <taxon>Synergistales</taxon>
        <taxon>Synergistaceae</taxon>
        <taxon>Aminomonas</taxon>
    </lineage>
</organism>
<evidence type="ECO:0000313" key="2">
    <source>
        <dbReference type="Proteomes" id="UP000005096"/>
    </source>
</evidence>